<feature type="transmembrane region" description="Helical" evidence="1">
    <location>
        <begin position="351"/>
        <end position="368"/>
    </location>
</feature>
<dbReference type="RefSeq" id="WP_046371160.1">
    <property type="nucleotide sequence ID" value="NZ_BBWV01000004.1"/>
</dbReference>
<evidence type="ECO:0000313" key="2">
    <source>
        <dbReference type="EMBL" id="GAO45209.1"/>
    </source>
</evidence>
<feature type="transmembrane region" description="Helical" evidence="1">
    <location>
        <begin position="400"/>
        <end position="418"/>
    </location>
</feature>
<protein>
    <submittedName>
        <fullName evidence="2">Uncharacterized protein</fullName>
    </submittedName>
</protein>
<proteinExistence type="predicted"/>
<dbReference type="Proteomes" id="UP000033121">
    <property type="component" value="Unassembled WGS sequence"/>
</dbReference>
<keyword evidence="1" id="KW-1133">Transmembrane helix</keyword>
<sequence>MFFTQLYSILYKLGKGLPLRETAAFFYTTTCLIFPIIGYENYTQDNLLARAFIKYMIVKDDVYFGTALPAIASFVTVLTWPLSGKNGVNDFGEGLNRIVYHIKSGETDKHRIGILIILIGTFMSIISKYLPGGLGFVAILFYFSSFAGLLYLYYSKPSGYKYTFITLFLIFILSNALATGMFTIVAYMGITLFSFFFLGNKTSMFRKLAVVAIGVIFIFVLQASKGSFRQITMNTGYQGNRAMLFAELFMENLGKGTDLLQDEEFFPLYVRMNQGWNISLVMNRIPAVQPHDNGKELMTVVAASVVPRLFWPDKPMAGGKFNMKHYAGMTITDFSTNVGPLGEGYGSFGRLGAVIFMGVLAWFVRWAYNRVFQIAANIPLLICWLPVLFYQLTYSAETDTLQILNSIVKGSFFIWLLYKFRPDWFGVPKQSGVKKVNDNKKLWYN</sequence>
<dbReference type="AlphaFoldDB" id="A0A0E9N5W2"/>
<keyword evidence="1" id="KW-0472">Membrane</keyword>
<feature type="transmembrane region" description="Helical" evidence="1">
    <location>
        <begin position="374"/>
        <end position="393"/>
    </location>
</feature>
<feature type="transmembrane region" description="Helical" evidence="1">
    <location>
        <begin position="166"/>
        <end position="198"/>
    </location>
</feature>
<feature type="transmembrane region" description="Helical" evidence="1">
    <location>
        <begin position="204"/>
        <end position="223"/>
    </location>
</feature>
<evidence type="ECO:0000313" key="3">
    <source>
        <dbReference type="Proteomes" id="UP000033121"/>
    </source>
</evidence>
<dbReference type="STRING" id="1220578.FPE01S_04_04530"/>
<reference evidence="2 3" key="1">
    <citation type="submission" date="2015-04" db="EMBL/GenBank/DDBJ databases">
        <title>Whole genome shotgun sequence of Flavihumibacter petaseus NBRC 106054.</title>
        <authorList>
            <person name="Miyazawa S."/>
            <person name="Hosoyama A."/>
            <person name="Hashimoto M."/>
            <person name="Noguchi M."/>
            <person name="Tsuchikane K."/>
            <person name="Ohji S."/>
            <person name="Yamazoe A."/>
            <person name="Ichikawa N."/>
            <person name="Kimura A."/>
            <person name="Fujita N."/>
        </authorList>
    </citation>
    <scope>NUCLEOTIDE SEQUENCE [LARGE SCALE GENOMIC DNA]</scope>
    <source>
        <strain evidence="2 3">NBRC 106054</strain>
    </source>
</reference>
<organism evidence="2 3">
    <name type="scientific">Flavihumibacter petaseus NBRC 106054</name>
    <dbReference type="NCBI Taxonomy" id="1220578"/>
    <lineage>
        <taxon>Bacteria</taxon>
        <taxon>Pseudomonadati</taxon>
        <taxon>Bacteroidota</taxon>
        <taxon>Chitinophagia</taxon>
        <taxon>Chitinophagales</taxon>
        <taxon>Chitinophagaceae</taxon>
        <taxon>Flavihumibacter</taxon>
    </lineage>
</organism>
<name>A0A0E9N5W2_9BACT</name>
<evidence type="ECO:0000256" key="1">
    <source>
        <dbReference type="SAM" id="Phobius"/>
    </source>
</evidence>
<feature type="transmembrane region" description="Helical" evidence="1">
    <location>
        <begin position="136"/>
        <end position="154"/>
    </location>
</feature>
<feature type="transmembrane region" description="Helical" evidence="1">
    <location>
        <begin position="21"/>
        <end position="42"/>
    </location>
</feature>
<feature type="transmembrane region" description="Helical" evidence="1">
    <location>
        <begin position="62"/>
        <end position="82"/>
    </location>
</feature>
<keyword evidence="3" id="KW-1185">Reference proteome</keyword>
<accession>A0A0E9N5W2</accession>
<comment type="caution">
    <text evidence="2">The sequence shown here is derived from an EMBL/GenBank/DDBJ whole genome shotgun (WGS) entry which is preliminary data.</text>
</comment>
<keyword evidence="1" id="KW-0812">Transmembrane</keyword>
<gene>
    <name evidence="2" type="ORF">FPE01S_04_04530</name>
</gene>
<dbReference type="EMBL" id="BBWV01000004">
    <property type="protein sequence ID" value="GAO45209.1"/>
    <property type="molecule type" value="Genomic_DNA"/>
</dbReference>
<dbReference type="OrthoDB" id="966190at2"/>